<reference evidence="14 15" key="1">
    <citation type="submission" date="2020-02" db="EMBL/GenBank/DDBJ databases">
        <authorList>
            <person name="Ferguson B K."/>
        </authorList>
    </citation>
    <scope>NUCLEOTIDE SEQUENCE [LARGE SCALE GENOMIC DNA]</scope>
</reference>
<dbReference type="AlphaFoldDB" id="A0A6H5HSS9"/>
<dbReference type="GO" id="GO:0031519">
    <property type="term" value="C:PcG protein complex"/>
    <property type="evidence" value="ECO:0007669"/>
    <property type="project" value="TreeGrafter"/>
</dbReference>
<keyword evidence="8" id="KW-0804">Transcription</keyword>
<dbReference type="GO" id="GO:0000785">
    <property type="term" value="C:chromatin"/>
    <property type="evidence" value="ECO:0007669"/>
    <property type="project" value="TreeGrafter"/>
</dbReference>
<comment type="subcellular location">
    <subcellularLocation>
        <location evidence="1">Nucleus</location>
    </subcellularLocation>
</comment>
<dbReference type="OrthoDB" id="8117402at2759"/>
<dbReference type="GO" id="GO:0045944">
    <property type="term" value="P:positive regulation of transcription by RNA polymerase II"/>
    <property type="evidence" value="ECO:0007669"/>
    <property type="project" value="UniProtKB-ARBA"/>
</dbReference>
<dbReference type="InterPro" id="IPR013087">
    <property type="entry name" value="Znf_C2H2_type"/>
</dbReference>
<feature type="coiled-coil region" evidence="11">
    <location>
        <begin position="256"/>
        <end position="283"/>
    </location>
</feature>
<sequence length="383" mass="44449">MIIIYLTLISYIQCLVATGSRCRTCQRKREREREKPLSLVQFAGALNRSRTLQLCARSKHNMIKPYKCPRCPKRFIKEEQLNNHITRHDRPAKKPKDADYPKRYLCEVCSKSFTQYTTLVAHLRAHNGIKPYVCQVCTRPFTTNAYLKMHMRTHTQERPYICQYCSRAFARADTLANHLTSHTGEAKYHCNECPKHFRRLKSLKEHIFIHTGQRPYACPTCDRTFNNNGSRYAHSKRCKQNLLQASSSRLMIQSQQQSEQHQVQEQEQHLDQLQDLQQSEQQHIIIGTALEEQTQQIIIEHDQEQRLQIIKPQNIITITKPDGTMSQQHLVSQEVLMPLLLPLSVTLTEVDETPFYRKVGIGAAVKKISCGVDHTVSICQPFV</sequence>
<protein>
    <recommendedName>
        <fullName evidence="13">C2H2-type domain-containing protein</fullName>
    </recommendedName>
</protein>
<evidence type="ECO:0000259" key="13">
    <source>
        <dbReference type="PROSITE" id="PS50157"/>
    </source>
</evidence>
<gene>
    <name evidence="14" type="ORF">TBRA_LOCUS546</name>
</gene>
<feature type="chain" id="PRO_5026078895" description="C2H2-type domain-containing protein" evidence="12">
    <location>
        <begin position="18"/>
        <end position="383"/>
    </location>
</feature>
<dbReference type="FunFam" id="3.30.160.60:FF:002343">
    <property type="entry name" value="Zinc finger protein 33A"/>
    <property type="match status" value="1"/>
</dbReference>
<evidence type="ECO:0000256" key="5">
    <source>
        <dbReference type="ARBA" id="ARBA00022833"/>
    </source>
</evidence>
<dbReference type="InterPro" id="IPR036236">
    <property type="entry name" value="Znf_C2H2_sf"/>
</dbReference>
<dbReference type="PANTHER" id="PTHR14003:SF23">
    <property type="entry name" value="ZINC FINGER PROTEIN 143"/>
    <property type="match status" value="1"/>
</dbReference>
<feature type="domain" description="C2H2-type" evidence="13">
    <location>
        <begin position="188"/>
        <end position="215"/>
    </location>
</feature>
<keyword evidence="6" id="KW-0805">Transcription regulation</keyword>
<evidence type="ECO:0000256" key="7">
    <source>
        <dbReference type="ARBA" id="ARBA00023125"/>
    </source>
</evidence>
<dbReference type="FunFam" id="3.30.160.60:FF:001557">
    <property type="entry name" value="Transcription factor E4F1"/>
    <property type="match status" value="1"/>
</dbReference>
<dbReference type="PROSITE" id="PS00028">
    <property type="entry name" value="ZINC_FINGER_C2H2_1"/>
    <property type="match status" value="5"/>
</dbReference>
<organism evidence="14 15">
    <name type="scientific">Trichogramma brassicae</name>
    <dbReference type="NCBI Taxonomy" id="86971"/>
    <lineage>
        <taxon>Eukaryota</taxon>
        <taxon>Metazoa</taxon>
        <taxon>Ecdysozoa</taxon>
        <taxon>Arthropoda</taxon>
        <taxon>Hexapoda</taxon>
        <taxon>Insecta</taxon>
        <taxon>Pterygota</taxon>
        <taxon>Neoptera</taxon>
        <taxon>Endopterygota</taxon>
        <taxon>Hymenoptera</taxon>
        <taxon>Apocrita</taxon>
        <taxon>Proctotrupomorpha</taxon>
        <taxon>Chalcidoidea</taxon>
        <taxon>Trichogrammatidae</taxon>
        <taxon>Trichogramma</taxon>
    </lineage>
</organism>
<feature type="domain" description="C2H2-type" evidence="13">
    <location>
        <begin position="160"/>
        <end position="187"/>
    </location>
</feature>
<evidence type="ECO:0000256" key="1">
    <source>
        <dbReference type="ARBA" id="ARBA00004123"/>
    </source>
</evidence>
<dbReference type="EMBL" id="CADCXV010000125">
    <property type="protein sequence ID" value="CAB0028360.1"/>
    <property type="molecule type" value="Genomic_DNA"/>
</dbReference>
<keyword evidence="9" id="KW-0539">Nucleus</keyword>
<evidence type="ECO:0000313" key="15">
    <source>
        <dbReference type="Proteomes" id="UP000479190"/>
    </source>
</evidence>
<proteinExistence type="predicted"/>
<dbReference type="GO" id="GO:0005667">
    <property type="term" value="C:transcription regulator complex"/>
    <property type="evidence" value="ECO:0007669"/>
    <property type="project" value="TreeGrafter"/>
</dbReference>
<feature type="domain" description="C2H2-type" evidence="13">
    <location>
        <begin position="66"/>
        <end position="93"/>
    </location>
</feature>
<evidence type="ECO:0000256" key="8">
    <source>
        <dbReference type="ARBA" id="ARBA00023163"/>
    </source>
</evidence>
<evidence type="ECO:0000313" key="14">
    <source>
        <dbReference type="EMBL" id="CAB0028360.1"/>
    </source>
</evidence>
<keyword evidence="7" id="KW-0238">DNA-binding</keyword>
<feature type="domain" description="C2H2-type" evidence="13">
    <location>
        <begin position="104"/>
        <end position="131"/>
    </location>
</feature>
<evidence type="ECO:0000256" key="4">
    <source>
        <dbReference type="ARBA" id="ARBA00022771"/>
    </source>
</evidence>
<dbReference type="GO" id="GO:0008270">
    <property type="term" value="F:zinc ion binding"/>
    <property type="evidence" value="ECO:0007669"/>
    <property type="project" value="UniProtKB-KW"/>
</dbReference>
<evidence type="ECO:0000256" key="9">
    <source>
        <dbReference type="ARBA" id="ARBA00023242"/>
    </source>
</evidence>
<keyword evidence="12" id="KW-0732">Signal</keyword>
<evidence type="ECO:0000256" key="10">
    <source>
        <dbReference type="PROSITE-ProRule" id="PRU00042"/>
    </source>
</evidence>
<dbReference type="SUPFAM" id="SSF57667">
    <property type="entry name" value="beta-beta-alpha zinc fingers"/>
    <property type="match status" value="4"/>
</dbReference>
<dbReference type="SMART" id="SM00355">
    <property type="entry name" value="ZnF_C2H2"/>
    <property type="match status" value="6"/>
</dbReference>
<keyword evidence="3" id="KW-0677">Repeat</keyword>
<dbReference type="GO" id="GO:0000978">
    <property type="term" value="F:RNA polymerase II cis-regulatory region sequence-specific DNA binding"/>
    <property type="evidence" value="ECO:0007669"/>
    <property type="project" value="TreeGrafter"/>
</dbReference>
<dbReference type="PANTHER" id="PTHR14003">
    <property type="entry name" value="TRANSCRIPTIONAL REPRESSOR PROTEIN YY"/>
    <property type="match status" value="1"/>
</dbReference>
<evidence type="ECO:0000256" key="12">
    <source>
        <dbReference type="SAM" id="SignalP"/>
    </source>
</evidence>
<dbReference type="FunFam" id="3.30.160.60:FF:000446">
    <property type="entry name" value="Zinc finger protein"/>
    <property type="match status" value="1"/>
</dbReference>
<feature type="signal peptide" evidence="12">
    <location>
        <begin position="1"/>
        <end position="17"/>
    </location>
</feature>
<keyword evidence="2" id="KW-0479">Metal-binding</keyword>
<dbReference type="GO" id="GO:0000981">
    <property type="term" value="F:DNA-binding transcription factor activity, RNA polymerase II-specific"/>
    <property type="evidence" value="ECO:0007669"/>
    <property type="project" value="TreeGrafter"/>
</dbReference>
<dbReference type="PROSITE" id="PS50157">
    <property type="entry name" value="ZINC_FINGER_C2H2_2"/>
    <property type="match status" value="5"/>
</dbReference>
<evidence type="ECO:0000256" key="11">
    <source>
        <dbReference type="SAM" id="Coils"/>
    </source>
</evidence>
<dbReference type="FunFam" id="3.30.160.60:FF:000072">
    <property type="entry name" value="zinc finger protein 143 isoform X1"/>
    <property type="match status" value="1"/>
</dbReference>
<evidence type="ECO:0000256" key="6">
    <source>
        <dbReference type="ARBA" id="ARBA00023015"/>
    </source>
</evidence>
<name>A0A6H5HSS9_9HYME</name>
<dbReference type="Proteomes" id="UP000479190">
    <property type="component" value="Unassembled WGS sequence"/>
</dbReference>
<dbReference type="Pfam" id="PF00096">
    <property type="entry name" value="zf-C2H2"/>
    <property type="match status" value="5"/>
</dbReference>
<dbReference type="Gene3D" id="3.30.160.60">
    <property type="entry name" value="Classic Zinc Finger"/>
    <property type="match status" value="6"/>
</dbReference>
<feature type="domain" description="C2H2-type" evidence="13">
    <location>
        <begin position="132"/>
        <end position="159"/>
    </location>
</feature>
<keyword evidence="5" id="KW-0862">Zinc</keyword>
<evidence type="ECO:0000256" key="2">
    <source>
        <dbReference type="ARBA" id="ARBA00022723"/>
    </source>
</evidence>
<evidence type="ECO:0000256" key="3">
    <source>
        <dbReference type="ARBA" id="ARBA00022737"/>
    </source>
</evidence>
<accession>A0A6H5HSS9</accession>
<keyword evidence="11" id="KW-0175">Coiled coil</keyword>
<keyword evidence="4 10" id="KW-0863">Zinc-finger</keyword>
<keyword evidence="15" id="KW-1185">Reference proteome</keyword>